<evidence type="ECO:0000313" key="2">
    <source>
        <dbReference type="EMBL" id="KAF2871628.1"/>
    </source>
</evidence>
<accession>A0A7C8I5X7</accession>
<proteinExistence type="predicted"/>
<feature type="compositionally biased region" description="Basic residues" evidence="1">
    <location>
        <begin position="13"/>
        <end position="26"/>
    </location>
</feature>
<dbReference type="AlphaFoldDB" id="A0A7C8I5X7"/>
<protein>
    <submittedName>
        <fullName evidence="2">Uncharacterized protein</fullName>
    </submittedName>
</protein>
<sequence>MTRVCPSTRLQVRRRRRRRLPTHARRQSSPFKPPPLSHLIHPVPDSPDPTSCHHRALSACPIFEKVVSRLTSAVFSSFSCFDAYSPALSFLGVASSGIVICTLHAVLRHLSHTAVRDSPSAFLLPLGCRSSGDNESLHLITTTITGVVDS</sequence>
<dbReference type="EMBL" id="JAADJZ010000011">
    <property type="protein sequence ID" value="KAF2871628.1"/>
    <property type="molecule type" value="Genomic_DNA"/>
</dbReference>
<name>A0A7C8I5X7_9PLEO</name>
<organism evidence="2 3">
    <name type="scientific">Massariosphaeria phaeospora</name>
    <dbReference type="NCBI Taxonomy" id="100035"/>
    <lineage>
        <taxon>Eukaryota</taxon>
        <taxon>Fungi</taxon>
        <taxon>Dikarya</taxon>
        <taxon>Ascomycota</taxon>
        <taxon>Pezizomycotina</taxon>
        <taxon>Dothideomycetes</taxon>
        <taxon>Pleosporomycetidae</taxon>
        <taxon>Pleosporales</taxon>
        <taxon>Pleosporales incertae sedis</taxon>
        <taxon>Massariosphaeria</taxon>
    </lineage>
</organism>
<feature type="region of interest" description="Disordered" evidence="1">
    <location>
        <begin position="13"/>
        <end position="38"/>
    </location>
</feature>
<comment type="caution">
    <text evidence="2">The sequence shown here is derived from an EMBL/GenBank/DDBJ whole genome shotgun (WGS) entry which is preliminary data.</text>
</comment>
<dbReference type="Proteomes" id="UP000481861">
    <property type="component" value="Unassembled WGS sequence"/>
</dbReference>
<gene>
    <name evidence="2" type="ORF">BDV95DRAFT_44870</name>
</gene>
<evidence type="ECO:0000313" key="3">
    <source>
        <dbReference type="Proteomes" id="UP000481861"/>
    </source>
</evidence>
<reference evidence="2 3" key="1">
    <citation type="submission" date="2020-01" db="EMBL/GenBank/DDBJ databases">
        <authorList>
            <consortium name="DOE Joint Genome Institute"/>
            <person name="Haridas S."/>
            <person name="Albert R."/>
            <person name="Binder M."/>
            <person name="Bloem J."/>
            <person name="Labutti K."/>
            <person name="Salamov A."/>
            <person name="Andreopoulos B."/>
            <person name="Baker S.E."/>
            <person name="Barry K."/>
            <person name="Bills G."/>
            <person name="Bluhm B.H."/>
            <person name="Cannon C."/>
            <person name="Castanera R."/>
            <person name="Culley D.E."/>
            <person name="Daum C."/>
            <person name="Ezra D."/>
            <person name="Gonzalez J.B."/>
            <person name="Henrissat B."/>
            <person name="Kuo A."/>
            <person name="Liang C."/>
            <person name="Lipzen A."/>
            <person name="Lutzoni F."/>
            <person name="Magnuson J."/>
            <person name="Mondo S."/>
            <person name="Nolan M."/>
            <person name="Ohm R."/>
            <person name="Pangilinan J."/>
            <person name="Park H.-J.H."/>
            <person name="Ramirez L."/>
            <person name="Alfaro M."/>
            <person name="Sun H."/>
            <person name="Tritt A."/>
            <person name="Yoshinaga Y."/>
            <person name="Zwiers L.-H.L."/>
            <person name="Turgeon B.G."/>
            <person name="Goodwin S.B."/>
            <person name="Spatafora J.W."/>
            <person name="Crous P.W."/>
            <person name="Grigoriev I.V."/>
        </authorList>
    </citation>
    <scope>NUCLEOTIDE SEQUENCE [LARGE SCALE GENOMIC DNA]</scope>
    <source>
        <strain evidence="2 3">CBS 611.86</strain>
    </source>
</reference>
<evidence type="ECO:0000256" key="1">
    <source>
        <dbReference type="SAM" id="MobiDB-lite"/>
    </source>
</evidence>
<keyword evidence="3" id="KW-1185">Reference proteome</keyword>